<feature type="binding site" evidence="8">
    <location>
        <position position="710"/>
    </location>
    <ligand>
        <name>Ca(2+)</name>
        <dbReference type="ChEBI" id="CHEBI:29108"/>
    </ligand>
</feature>
<dbReference type="Pfam" id="PF09286">
    <property type="entry name" value="Pro-kuma_activ"/>
    <property type="match status" value="1"/>
</dbReference>
<feature type="active site" description="Charge relay system" evidence="8">
    <location>
        <position position="274"/>
    </location>
</feature>
<dbReference type="PANTHER" id="PTHR14218:SF15">
    <property type="entry name" value="TRIPEPTIDYL-PEPTIDASE 1"/>
    <property type="match status" value="1"/>
</dbReference>
<dbReference type="GO" id="GO:0004252">
    <property type="term" value="F:serine-type endopeptidase activity"/>
    <property type="evidence" value="ECO:0007669"/>
    <property type="project" value="UniProtKB-UniRule"/>
</dbReference>
<comment type="caution">
    <text evidence="11">The sequence shown here is derived from an EMBL/GenBank/DDBJ whole genome shotgun (WGS) entry which is preliminary data.</text>
</comment>
<feature type="signal peptide" evidence="9">
    <location>
        <begin position="1"/>
        <end position="18"/>
    </location>
</feature>
<dbReference type="InterPro" id="IPR015366">
    <property type="entry name" value="S53_propep"/>
</dbReference>
<comment type="subcellular location">
    <subcellularLocation>
        <location evidence="1">Secreted</location>
        <location evidence="1">Extracellular space</location>
    </subcellularLocation>
</comment>
<feature type="domain" description="Peptidase S53" evidence="10">
    <location>
        <begin position="194"/>
        <end position="754"/>
    </location>
</feature>
<reference evidence="11" key="1">
    <citation type="submission" date="2023-03" db="EMBL/GenBank/DDBJ databases">
        <title>Massive genome expansion in bonnet fungi (Mycena s.s.) driven by repeated elements and novel gene families across ecological guilds.</title>
        <authorList>
            <consortium name="Lawrence Berkeley National Laboratory"/>
            <person name="Harder C.B."/>
            <person name="Miyauchi S."/>
            <person name="Viragh M."/>
            <person name="Kuo A."/>
            <person name="Thoen E."/>
            <person name="Andreopoulos B."/>
            <person name="Lu D."/>
            <person name="Skrede I."/>
            <person name="Drula E."/>
            <person name="Henrissat B."/>
            <person name="Morin E."/>
            <person name="Kohler A."/>
            <person name="Barry K."/>
            <person name="LaButti K."/>
            <person name="Morin E."/>
            <person name="Salamov A."/>
            <person name="Lipzen A."/>
            <person name="Mereny Z."/>
            <person name="Hegedus B."/>
            <person name="Baldrian P."/>
            <person name="Stursova M."/>
            <person name="Weitz H."/>
            <person name="Taylor A."/>
            <person name="Grigoriev I.V."/>
            <person name="Nagy L.G."/>
            <person name="Martin F."/>
            <person name="Kauserud H."/>
        </authorList>
    </citation>
    <scope>NUCLEOTIDE SEQUENCE</scope>
    <source>
        <strain evidence="11">CBHHK182m</strain>
    </source>
</reference>
<evidence type="ECO:0000256" key="6">
    <source>
        <dbReference type="ARBA" id="ARBA00022837"/>
    </source>
</evidence>
<protein>
    <submittedName>
        <fullName evidence="11">Peptidase S8/S53 domain-containing protein</fullName>
    </submittedName>
</protein>
<evidence type="ECO:0000256" key="2">
    <source>
        <dbReference type="ARBA" id="ARBA00022670"/>
    </source>
</evidence>
<evidence type="ECO:0000256" key="5">
    <source>
        <dbReference type="ARBA" id="ARBA00022825"/>
    </source>
</evidence>
<sequence length="754" mass="78385">MVFCTLLAFLSVIAVSSASMVVHESRTAPPPGFVKQGAAPAAQVLTLRIALTSNNVAGLQQKLASVSTPGSSEFRQWLSRDEVKAFVAPSAATVAAFNAWATANDLKPTVISPNGDWVSMTLPVSKADSLFAAKFEMFTHPNITSSLVRTLSVSLPSSLVGHVDVIHPSTDFAVDPNVRLRTSRRHSIHQTNRVTWVACLQALYNIPTTPATQVNNTLLVTGYVDEWANTADLSSFFKQFRPDIASNTTFTTTLLNNGTNPQGPSDAGGEAQLDIEYSMGLATGVPTTFLSVGTGDGTIPEFAQALLDTTTFLDGVDNPPSVITTSYGTTEFSFGASMAVKVCNGYAGLIGQIPESHSNSLSGPWIHGKGWNGIHAVALGARGISVLTPSGDGGVRGNHDDLTVCNVTDFIPVVPALCPFATAVGSTQGFAPEKAINFTGGGFSNFFPAKSFQRAAIAGFLKTIPSNFAGTFNKSGRGYPDVAIQGWNFEIVAGGETGLVGGTRQGPSTNPDGTLGFLNPFLYSRASSAFIDITIGHNSGFECPASSVALSSRGISVISASGDGGVRGNHDDDSICNNNTFMPVFPAACPYLTSVGSTIGIPETAVNFTGGGFSNLFPTPDYQTSEVASFIGGIPTGFNGTFNTTGRGYPDVSLQGWNFEILADGEVLDESGTSASAPSFAAIIALINDRLPVLGFLNPFIYASQSAFTDITVGHNSGSVCPASSVAFDAAPGWDPLSGVGTPNFPALLAAALA</sequence>
<dbReference type="EMBL" id="JARKIB010000005">
    <property type="protein sequence ID" value="KAJ7779683.1"/>
    <property type="molecule type" value="Genomic_DNA"/>
</dbReference>
<dbReference type="GO" id="GO:0008240">
    <property type="term" value="F:tripeptidyl-peptidase activity"/>
    <property type="evidence" value="ECO:0007669"/>
    <property type="project" value="TreeGrafter"/>
</dbReference>
<dbReference type="PANTHER" id="PTHR14218">
    <property type="entry name" value="PROTEASE S8 TRIPEPTIDYL PEPTIDASE I CLN2"/>
    <property type="match status" value="1"/>
</dbReference>
<feature type="active site" description="Charge relay system" evidence="8">
    <location>
        <position position="674"/>
    </location>
</feature>
<dbReference type="Gene3D" id="3.40.50.200">
    <property type="entry name" value="Peptidase S8/S53 domain"/>
    <property type="match status" value="2"/>
</dbReference>
<accession>A0AAD7NXT7</accession>
<dbReference type="GO" id="GO:0005576">
    <property type="term" value="C:extracellular region"/>
    <property type="evidence" value="ECO:0007669"/>
    <property type="project" value="UniProtKB-SubCell"/>
</dbReference>
<dbReference type="GO" id="GO:0046872">
    <property type="term" value="F:metal ion binding"/>
    <property type="evidence" value="ECO:0007669"/>
    <property type="project" value="UniProtKB-UniRule"/>
</dbReference>
<keyword evidence="7" id="KW-0865">Zymogen</keyword>
<dbReference type="InterPro" id="IPR023828">
    <property type="entry name" value="Peptidase_S8_Ser-AS"/>
</dbReference>
<evidence type="ECO:0000256" key="9">
    <source>
        <dbReference type="SAM" id="SignalP"/>
    </source>
</evidence>
<feature type="binding site" evidence="8">
    <location>
        <position position="733"/>
    </location>
    <ligand>
        <name>Ca(2+)</name>
        <dbReference type="ChEBI" id="CHEBI:29108"/>
    </ligand>
</feature>
<dbReference type="Proteomes" id="UP001215598">
    <property type="component" value="Unassembled WGS sequence"/>
</dbReference>
<keyword evidence="12" id="KW-1185">Reference proteome</keyword>
<dbReference type="CDD" id="cd11377">
    <property type="entry name" value="Pro-peptidase_S53"/>
    <property type="match status" value="1"/>
</dbReference>
<feature type="active site" description="Charge relay system" evidence="8">
    <location>
        <position position="270"/>
    </location>
</feature>
<keyword evidence="4 8" id="KW-0378">Hydrolase</keyword>
<evidence type="ECO:0000256" key="7">
    <source>
        <dbReference type="ARBA" id="ARBA00023145"/>
    </source>
</evidence>
<dbReference type="GO" id="GO:0006508">
    <property type="term" value="P:proteolysis"/>
    <property type="evidence" value="ECO:0007669"/>
    <property type="project" value="UniProtKB-KW"/>
</dbReference>
<evidence type="ECO:0000313" key="12">
    <source>
        <dbReference type="Proteomes" id="UP001215598"/>
    </source>
</evidence>
<dbReference type="InterPro" id="IPR030400">
    <property type="entry name" value="Sedolisin_dom"/>
</dbReference>
<gene>
    <name evidence="11" type="ORF">B0H16DRAFT_1683029</name>
</gene>
<dbReference type="InterPro" id="IPR050819">
    <property type="entry name" value="Tripeptidyl-peptidase_I"/>
</dbReference>
<dbReference type="SUPFAM" id="SSF54897">
    <property type="entry name" value="Protease propeptides/inhibitors"/>
    <property type="match status" value="1"/>
</dbReference>
<evidence type="ECO:0000256" key="4">
    <source>
        <dbReference type="ARBA" id="ARBA00022801"/>
    </source>
</evidence>
<dbReference type="SUPFAM" id="SSF52743">
    <property type="entry name" value="Subtilisin-like"/>
    <property type="match status" value="2"/>
</dbReference>
<name>A0AAD7NXT7_9AGAR</name>
<dbReference type="AlphaFoldDB" id="A0AAD7NXT7"/>
<keyword evidence="9" id="KW-0732">Signal</keyword>
<organism evidence="11 12">
    <name type="scientific">Mycena metata</name>
    <dbReference type="NCBI Taxonomy" id="1033252"/>
    <lineage>
        <taxon>Eukaryota</taxon>
        <taxon>Fungi</taxon>
        <taxon>Dikarya</taxon>
        <taxon>Basidiomycota</taxon>
        <taxon>Agaricomycotina</taxon>
        <taxon>Agaricomycetes</taxon>
        <taxon>Agaricomycetidae</taxon>
        <taxon>Agaricales</taxon>
        <taxon>Marasmiineae</taxon>
        <taxon>Mycenaceae</taxon>
        <taxon>Mycena</taxon>
    </lineage>
</organism>
<dbReference type="PROSITE" id="PS00138">
    <property type="entry name" value="SUBTILASE_SER"/>
    <property type="match status" value="1"/>
</dbReference>
<feature type="chain" id="PRO_5041934609" evidence="9">
    <location>
        <begin position="19"/>
        <end position="754"/>
    </location>
</feature>
<dbReference type="PROSITE" id="PS51695">
    <property type="entry name" value="SEDOLISIN"/>
    <property type="match status" value="1"/>
</dbReference>
<dbReference type="SMART" id="SM00944">
    <property type="entry name" value="Pro-kuma_activ"/>
    <property type="match status" value="1"/>
</dbReference>
<evidence type="ECO:0000256" key="8">
    <source>
        <dbReference type="PROSITE-ProRule" id="PRU01032"/>
    </source>
</evidence>
<evidence type="ECO:0000313" key="11">
    <source>
        <dbReference type="EMBL" id="KAJ7779683.1"/>
    </source>
</evidence>
<feature type="binding site" evidence="8">
    <location>
        <position position="711"/>
    </location>
    <ligand>
        <name>Ca(2+)</name>
        <dbReference type="ChEBI" id="CHEBI:29108"/>
    </ligand>
</feature>
<keyword evidence="6 8" id="KW-0106">Calcium</keyword>
<comment type="cofactor">
    <cofactor evidence="8">
        <name>Ca(2+)</name>
        <dbReference type="ChEBI" id="CHEBI:29108"/>
    </cofactor>
    <text evidence="8">Binds 1 Ca(2+) ion per subunit.</text>
</comment>
<dbReference type="CDD" id="cd04056">
    <property type="entry name" value="Peptidases_S53"/>
    <property type="match status" value="1"/>
</dbReference>
<evidence type="ECO:0000259" key="10">
    <source>
        <dbReference type="PROSITE" id="PS51695"/>
    </source>
</evidence>
<evidence type="ECO:0000256" key="1">
    <source>
        <dbReference type="ARBA" id="ARBA00004239"/>
    </source>
</evidence>
<evidence type="ECO:0000256" key="3">
    <source>
        <dbReference type="ARBA" id="ARBA00022723"/>
    </source>
</evidence>
<feature type="binding site" evidence="8">
    <location>
        <position position="735"/>
    </location>
    <ligand>
        <name>Ca(2+)</name>
        <dbReference type="ChEBI" id="CHEBI:29108"/>
    </ligand>
</feature>
<dbReference type="InterPro" id="IPR036852">
    <property type="entry name" value="Peptidase_S8/S53_dom_sf"/>
</dbReference>
<keyword evidence="5 8" id="KW-0720">Serine protease</keyword>
<keyword evidence="3 8" id="KW-0479">Metal-binding</keyword>
<keyword evidence="2 8" id="KW-0645">Protease</keyword>
<proteinExistence type="predicted"/>